<feature type="chain" id="PRO_5003612958" evidence="1">
    <location>
        <begin position="19"/>
        <end position="307"/>
    </location>
</feature>
<dbReference type="HOGENOM" id="CLU_905271_0_0_0"/>
<reference evidence="2 3" key="1">
    <citation type="journal article" date="2012" name="PLoS ONE">
        <title>Genome sequence and transcriptome analysis of the radioresistant bacterium Deinococcus gobiensis: insights into the extreme environmental adaptations.</title>
        <authorList>
            <person name="Yuan M."/>
            <person name="Chen M."/>
            <person name="Zhang W."/>
            <person name="Lu W."/>
            <person name="Wang J."/>
            <person name="Yang M."/>
            <person name="Zhao P."/>
            <person name="Tang R."/>
            <person name="Li X."/>
            <person name="Hao Y."/>
            <person name="Zhou Z."/>
            <person name="Zhan Y."/>
            <person name="Yu H."/>
            <person name="Teng C."/>
            <person name="Yan Y."/>
            <person name="Ping S."/>
            <person name="Wang Y."/>
            <person name="Lin M."/>
        </authorList>
    </citation>
    <scope>NUCLEOTIDE SEQUENCE [LARGE SCALE GENOMIC DNA]</scope>
    <source>
        <strain evidence="2 3">I-0</strain>
    </source>
</reference>
<dbReference type="PANTHER" id="PTHR42941">
    <property type="entry name" value="SLL1037 PROTEIN"/>
    <property type="match status" value="1"/>
</dbReference>
<proteinExistence type="predicted"/>
<accession>H8GS44</accession>
<keyword evidence="3" id="KW-1185">Reference proteome</keyword>
<dbReference type="AlphaFoldDB" id="H8GS44"/>
<evidence type="ECO:0000313" key="3">
    <source>
        <dbReference type="Proteomes" id="UP000007575"/>
    </source>
</evidence>
<evidence type="ECO:0000313" key="2">
    <source>
        <dbReference type="EMBL" id="AFD23939.1"/>
    </source>
</evidence>
<sequence length="307" mass="33236">MRSLILALTLLPLGAAQAQTSTAQTSATPTPATTTGTLNVATGSPTGTYSAMFKNIGRVCTQSAYLRERGSSGSLENIDLLLNNEVSLAFVQSDVLKARQQIDKDPRVDGIKALLPLHREELHLFALPSVVSRNILGQTKTQGVAKFEDLKGKKVAAWGGSLITARVVGAMTGLNFEVVSVKDQESAFAALRSRQVDAVLAVVGQPATWVKTLSGVNLVAVPLSDRMKSIYSPAKLFYPNISAASVPTVAVQSVLATRDFKTPERKKLLLAYQKCAVSKLVNLQEDEGMHPKWQDVDFKTWPWPQYK</sequence>
<dbReference type="SUPFAM" id="SSF53850">
    <property type="entry name" value="Periplasmic binding protein-like II"/>
    <property type="match status" value="1"/>
</dbReference>
<feature type="signal peptide" evidence="1">
    <location>
        <begin position="1"/>
        <end position="18"/>
    </location>
</feature>
<dbReference type="EMBL" id="CP002191">
    <property type="protein sequence ID" value="AFD23939.1"/>
    <property type="molecule type" value="Genomic_DNA"/>
</dbReference>
<dbReference type="RefSeq" id="WP_014683422.1">
    <property type="nucleotide sequence ID" value="NC_017790.1"/>
</dbReference>
<dbReference type="STRING" id="745776.DGo_CA0012"/>
<dbReference type="Proteomes" id="UP000007575">
    <property type="component" value="Chromosome"/>
</dbReference>
<dbReference type="Gene3D" id="3.40.190.10">
    <property type="entry name" value="Periplasmic binding protein-like II"/>
    <property type="match status" value="2"/>
</dbReference>
<dbReference type="PATRIC" id="fig|745776.4.peg.13"/>
<dbReference type="OrthoDB" id="9776669at2"/>
<keyword evidence="2" id="KW-0675">Receptor</keyword>
<keyword evidence="1" id="KW-0732">Signal</keyword>
<dbReference type="eggNOG" id="COG2358">
    <property type="taxonomic scope" value="Bacteria"/>
</dbReference>
<organism evidence="2 3">
    <name type="scientific">Deinococcus gobiensis (strain DSM 21396 / JCM 16679 / CGMCC 1.7299 / I-0)</name>
    <dbReference type="NCBI Taxonomy" id="745776"/>
    <lineage>
        <taxon>Bacteria</taxon>
        <taxon>Thermotogati</taxon>
        <taxon>Deinococcota</taxon>
        <taxon>Deinococci</taxon>
        <taxon>Deinococcales</taxon>
        <taxon>Deinococcaceae</taxon>
        <taxon>Deinococcus</taxon>
    </lineage>
</organism>
<gene>
    <name evidence="2" type="ordered locus">DGo_CA0012</name>
</gene>
<dbReference type="InterPro" id="IPR011852">
    <property type="entry name" value="TRAP_TAXI"/>
</dbReference>
<protein>
    <submittedName>
        <fullName evidence="2">TRAP transporter solute receptor like protein</fullName>
    </submittedName>
</protein>
<evidence type="ECO:0000256" key="1">
    <source>
        <dbReference type="SAM" id="SignalP"/>
    </source>
</evidence>
<name>H8GS44_DEIGI</name>
<dbReference type="KEGG" id="dgo:DGo_CA0012"/>
<dbReference type="Pfam" id="PF16868">
    <property type="entry name" value="NMT1_3"/>
    <property type="match status" value="1"/>
</dbReference>
<dbReference type="PANTHER" id="PTHR42941:SF1">
    <property type="entry name" value="SLL1037 PROTEIN"/>
    <property type="match status" value="1"/>
</dbReference>